<feature type="chain" id="PRO_5015987973" description="DUF8021 domain-containing protein" evidence="1">
    <location>
        <begin position="21"/>
        <end position="229"/>
    </location>
</feature>
<evidence type="ECO:0000259" key="2">
    <source>
        <dbReference type="Pfam" id="PF26061"/>
    </source>
</evidence>
<keyword evidence="4" id="KW-1185">Reference proteome</keyword>
<accession>A0A2V1E1J4</accession>
<proteinExistence type="predicted"/>
<dbReference type="OrthoDB" id="3515051at2759"/>
<reference evidence="3 4" key="1">
    <citation type="journal article" date="2018" name="Sci. Rep.">
        <title>Comparative genomics provides insights into the lifestyle and reveals functional heterogeneity of dark septate endophytic fungi.</title>
        <authorList>
            <person name="Knapp D.G."/>
            <person name="Nemeth J.B."/>
            <person name="Barry K."/>
            <person name="Hainaut M."/>
            <person name="Henrissat B."/>
            <person name="Johnson J."/>
            <person name="Kuo A."/>
            <person name="Lim J.H.P."/>
            <person name="Lipzen A."/>
            <person name="Nolan M."/>
            <person name="Ohm R.A."/>
            <person name="Tamas L."/>
            <person name="Grigoriev I.V."/>
            <person name="Spatafora J.W."/>
            <person name="Nagy L.G."/>
            <person name="Kovacs G.M."/>
        </authorList>
    </citation>
    <scope>NUCLEOTIDE SEQUENCE [LARGE SCALE GENOMIC DNA]</scope>
    <source>
        <strain evidence="3 4">DSE2036</strain>
    </source>
</reference>
<organism evidence="3 4">
    <name type="scientific">Periconia macrospinosa</name>
    <dbReference type="NCBI Taxonomy" id="97972"/>
    <lineage>
        <taxon>Eukaryota</taxon>
        <taxon>Fungi</taxon>
        <taxon>Dikarya</taxon>
        <taxon>Ascomycota</taxon>
        <taxon>Pezizomycotina</taxon>
        <taxon>Dothideomycetes</taxon>
        <taxon>Pleosporomycetidae</taxon>
        <taxon>Pleosporales</taxon>
        <taxon>Massarineae</taxon>
        <taxon>Periconiaceae</taxon>
        <taxon>Periconia</taxon>
    </lineage>
</organism>
<name>A0A2V1E1J4_9PLEO</name>
<protein>
    <recommendedName>
        <fullName evidence="2">DUF8021 domain-containing protein</fullName>
    </recommendedName>
</protein>
<dbReference type="EMBL" id="KZ805322">
    <property type="protein sequence ID" value="PVI04291.1"/>
    <property type="molecule type" value="Genomic_DNA"/>
</dbReference>
<dbReference type="Pfam" id="PF26061">
    <property type="entry name" value="DUF8021"/>
    <property type="match status" value="1"/>
</dbReference>
<feature type="signal peptide" evidence="1">
    <location>
        <begin position="1"/>
        <end position="20"/>
    </location>
</feature>
<evidence type="ECO:0000313" key="3">
    <source>
        <dbReference type="EMBL" id="PVI04291.1"/>
    </source>
</evidence>
<feature type="domain" description="DUF8021" evidence="2">
    <location>
        <begin position="165"/>
        <end position="213"/>
    </location>
</feature>
<dbReference type="AlphaFoldDB" id="A0A2V1E1J4"/>
<dbReference type="InterPro" id="IPR058334">
    <property type="entry name" value="DUF8021"/>
</dbReference>
<evidence type="ECO:0000256" key="1">
    <source>
        <dbReference type="SAM" id="SignalP"/>
    </source>
</evidence>
<evidence type="ECO:0000313" key="4">
    <source>
        <dbReference type="Proteomes" id="UP000244855"/>
    </source>
</evidence>
<gene>
    <name evidence="3" type="ORF">DM02DRAFT_669122</name>
</gene>
<dbReference type="Proteomes" id="UP000244855">
    <property type="component" value="Unassembled WGS sequence"/>
</dbReference>
<sequence length="229" mass="25345">MHTILLTSLTTLLLITPATPQCDRTFLNDLSALYLSAQTQGLPSLIPTLTPTSLTYTEQFLPVPLNTSILSTPLPITTSRRFIDASLCTSFTQSIILNTSHPYVIGTRMTGDAEGLFITNIDTLVTDIRDWGFDARGYEEAEGREEWGVIEEGRRDGREVLRDAADRYVIDEEVGVVNVFVGILGLDRNSSEPTPDSHTFRIEGGKIRYIHTLNGGRRLGCLVPKEGFL</sequence>
<keyword evidence="1" id="KW-0732">Signal</keyword>